<evidence type="ECO:0000313" key="2">
    <source>
        <dbReference type="Proteomes" id="UP001152531"/>
    </source>
</evidence>
<comment type="caution">
    <text evidence="1">The sequence shown here is derived from an EMBL/GenBank/DDBJ whole genome shotgun (WGS) entry which is preliminary data.</text>
</comment>
<accession>A0ACA9Y524</accession>
<reference evidence="1" key="1">
    <citation type="submission" date="2022-06" db="EMBL/GenBank/DDBJ databases">
        <authorList>
            <person name="Legras J.-L."/>
            <person name="Devillers H."/>
            <person name="Grondin C."/>
        </authorList>
    </citation>
    <scope>NUCLEOTIDE SEQUENCE</scope>
    <source>
        <strain evidence="1">CLIB 1444</strain>
    </source>
</reference>
<evidence type="ECO:0000313" key="1">
    <source>
        <dbReference type="EMBL" id="CAH6720017.1"/>
    </source>
</evidence>
<organism evidence="1 2">
    <name type="scientific">[Candida] jaroonii</name>
    <dbReference type="NCBI Taxonomy" id="467808"/>
    <lineage>
        <taxon>Eukaryota</taxon>
        <taxon>Fungi</taxon>
        <taxon>Dikarya</taxon>
        <taxon>Ascomycota</taxon>
        <taxon>Saccharomycotina</taxon>
        <taxon>Pichiomycetes</taxon>
        <taxon>Debaryomycetaceae</taxon>
        <taxon>Yamadazyma</taxon>
    </lineage>
</organism>
<proteinExistence type="predicted"/>
<gene>
    <name evidence="1" type="ORF">CLIB1444_03S02564</name>
</gene>
<name>A0ACA9Y524_9ASCO</name>
<sequence length="558" mass="62138">MNILKSRTSGVEEMMVTNDMGHPNYIPGTFNIYETGEHDRSISKNDSGVILVPQPTESVNDPLNYKPWRKIMNLTVLCFLTAFTAATSNDAGATQDSLNEDYSISYDLMNNAAGILFLAIGFNTFIMAPLSALYGRKLQYIICIVFGLIGSIWMANIKRPRDALWNQLFVGASESCAEAAVQQSLTDIYFQHQLGHMLTYYILATSVGTYLGPLIAGYISGDVGWAWVGWAGAIISGFALVLIVFFMDNTQFDRRKYSKPKPDGEVEDNVNKKETASEENVNITLTYQGSIVSDNGASEPMNSYWYDKTLFRKAPHVVGTGFKQYCKIFFTSLRVFAFPGVIYSGVVWGLQSALLTFYLTVEDDQYYDPPYSYSDAGVAIMNVPCLIGAVFGCVYAGVVSDWFNLWMSRRNNGIQEAENRLYFLFLSGIIGPIGLVLFAVGTDQVWSWFPTYLGLVFIGFAFGASGDVALGYLMDAYPDTVIEMMAGVAVINNIIGCVFTFACSPWLEAMGNTKTFIILAVIEFVVAFFAIFFIWYGKAIRKKTTKMYINYCKLRDSI</sequence>
<keyword evidence="2" id="KW-1185">Reference proteome</keyword>
<dbReference type="Proteomes" id="UP001152531">
    <property type="component" value="Unassembled WGS sequence"/>
</dbReference>
<dbReference type="EMBL" id="CALSDN010000003">
    <property type="protein sequence ID" value="CAH6720017.1"/>
    <property type="molecule type" value="Genomic_DNA"/>
</dbReference>
<protein>
    <submittedName>
        <fullName evidence="1">Protein Hol1p</fullName>
    </submittedName>
</protein>